<dbReference type="AlphaFoldDB" id="A0A4P6M1A4"/>
<keyword evidence="3" id="KW-0804">Transcription</keyword>
<dbReference type="InterPro" id="IPR009057">
    <property type="entry name" value="Homeodomain-like_sf"/>
</dbReference>
<keyword evidence="1" id="KW-0805">Transcription regulation</keyword>
<evidence type="ECO:0000259" key="4">
    <source>
        <dbReference type="PROSITE" id="PS01124"/>
    </source>
</evidence>
<dbReference type="SUPFAM" id="SSF51215">
    <property type="entry name" value="Regulatory protein AraC"/>
    <property type="match status" value="1"/>
</dbReference>
<evidence type="ECO:0000313" key="5">
    <source>
        <dbReference type="EMBL" id="QBE98861.1"/>
    </source>
</evidence>
<dbReference type="EMBL" id="CP035945">
    <property type="protein sequence ID" value="QBE98861.1"/>
    <property type="molecule type" value="Genomic_DNA"/>
</dbReference>
<dbReference type="KEGG" id="bpro:PMF13cell1_04427"/>
<proteinExistence type="predicted"/>
<dbReference type="InterPro" id="IPR018062">
    <property type="entry name" value="HTH_AraC-typ_CS"/>
</dbReference>
<dbReference type="SUPFAM" id="SSF46689">
    <property type="entry name" value="Homeodomain-like"/>
    <property type="match status" value="2"/>
</dbReference>
<gene>
    <name evidence="5" type="primary">melR_12</name>
    <name evidence="5" type="ORF">PMF13cell1_04427</name>
</gene>
<evidence type="ECO:0000256" key="1">
    <source>
        <dbReference type="ARBA" id="ARBA00023015"/>
    </source>
</evidence>
<dbReference type="InterPro" id="IPR037923">
    <property type="entry name" value="HTH-like"/>
</dbReference>
<accession>A0A4P6M1A4</accession>
<dbReference type="Pfam" id="PF02311">
    <property type="entry name" value="AraC_binding"/>
    <property type="match status" value="1"/>
</dbReference>
<dbReference type="PROSITE" id="PS00041">
    <property type="entry name" value="HTH_ARAC_FAMILY_1"/>
    <property type="match status" value="1"/>
</dbReference>
<dbReference type="GO" id="GO:0003700">
    <property type="term" value="F:DNA-binding transcription factor activity"/>
    <property type="evidence" value="ECO:0007669"/>
    <property type="project" value="InterPro"/>
</dbReference>
<dbReference type="InterPro" id="IPR003313">
    <property type="entry name" value="AraC-bd"/>
</dbReference>
<dbReference type="RefSeq" id="WP_130182132.1">
    <property type="nucleotide sequence ID" value="NZ_CP035945.1"/>
</dbReference>
<dbReference type="PROSITE" id="PS01124">
    <property type="entry name" value="HTH_ARAC_FAMILY_2"/>
    <property type="match status" value="1"/>
</dbReference>
<reference evidence="5 6" key="1">
    <citation type="submission" date="2019-01" db="EMBL/GenBank/DDBJ databases">
        <title>PMF-metabolizing Aryl O-demethylase.</title>
        <authorList>
            <person name="Kim M."/>
        </authorList>
    </citation>
    <scope>NUCLEOTIDE SEQUENCE [LARGE SCALE GENOMIC DNA]</scope>
    <source>
        <strain evidence="5 6">PMF1</strain>
    </source>
</reference>
<sequence length="290" mass="33752">METSASTPLPGSQIYFCTPTALIRREFLYPICLGHFFCDRTYHVERSSYDSFLLLYVRSGSGYLTYAGKHFHLNEDEFCCIDCYQPHTYGTDSSWEIQWIHLDGISAGSYYQWIIKQNGYVFQLPKSQTMQALRPLQHMLDIFAMHVPYNEIWLSKYITDLLSFLLEMPDYTLFTSSDNAVSEHASTVSERAISYMQQRFSSNLTMEELADHVSLNLSYFIRCFKKETGMTPHSYLISIRLQQAVYYLKTTDRTVKDIGFACGFQSENSFCITFKKHKGYTPSEYRSLPH</sequence>
<evidence type="ECO:0000256" key="2">
    <source>
        <dbReference type="ARBA" id="ARBA00023125"/>
    </source>
</evidence>
<name>A0A4P6M1A4_9FIRM</name>
<dbReference type="SMART" id="SM00342">
    <property type="entry name" value="HTH_ARAC"/>
    <property type="match status" value="1"/>
</dbReference>
<dbReference type="GO" id="GO:0043565">
    <property type="term" value="F:sequence-specific DNA binding"/>
    <property type="evidence" value="ECO:0007669"/>
    <property type="project" value="InterPro"/>
</dbReference>
<dbReference type="Pfam" id="PF12833">
    <property type="entry name" value="HTH_18"/>
    <property type="match status" value="1"/>
</dbReference>
<feature type="domain" description="HTH araC/xylS-type" evidence="4">
    <location>
        <begin position="190"/>
        <end position="288"/>
    </location>
</feature>
<dbReference type="InterPro" id="IPR018060">
    <property type="entry name" value="HTH_AraC"/>
</dbReference>
<dbReference type="Proteomes" id="UP000289794">
    <property type="component" value="Chromosome"/>
</dbReference>
<dbReference type="Gene3D" id="1.10.10.60">
    <property type="entry name" value="Homeodomain-like"/>
    <property type="match status" value="2"/>
</dbReference>
<dbReference type="PANTHER" id="PTHR43280:SF28">
    <property type="entry name" value="HTH-TYPE TRANSCRIPTIONAL ACTIVATOR RHAS"/>
    <property type="match status" value="1"/>
</dbReference>
<dbReference type="PANTHER" id="PTHR43280">
    <property type="entry name" value="ARAC-FAMILY TRANSCRIPTIONAL REGULATOR"/>
    <property type="match status" value="1"/>
</dbReference>
<evidence type="ECO:0000256" key="3">
    <source>
        <dbReference type="ARBA" id="ARBA00023163"/>
    </source>
</evidence>
<evidence type="ECO:0000313" key="6">
    <source>
        <dbReference type="Proteomes" id="UP000289794"/>
    </source>
</evidence>
<dbReference type="PRINTS" id="PR00032">
    <property type="entry name" value="HTHARAC"/>
</dbReference>
<dbReference type="Gene3D" id="2.60.120.280">
    <property type="entry name" value="Regulatory protein AraC"/>
    <property type="match status" value="1"/>
</dbReference>
<organism evidence="5 6">
    <name type="scientific">Blautia producta</name>
    <dbReference type="NCBI Taxonomy" id="33035"/>
    <lineage>
        <taxon>Bacteria</taxon>
        <taxon>Bacillati</taxon>
        <taxon>Bacillota</taxon>
        <taxon>Clostridia</taxon>
        <taxon>Lachnospirales</taxon>
        <taxon>Lachnospiraceae</taxon>
        <taxon>Blautia</taxon>
    </lineage>
</organism>
<dbReference type="InterPro" id="IPR020449">
    <property type="entry name" value="Tscrpt_reg_AraC-type_HTH"/>
</dbReference>
<protein>
    <submittedName>
        <fullName evidence="5">Melibiose operon regulatory protein</fullName>
    </submittedName>
</protein>
<keyword evidence="2" id="KW-0238">DNA-binding</keyword>